<dbReference type="AlphaFoldDB" id="A0A0S3RMQ6"/>
<name>A0A0S3RMQ6_PHAAN</name>
<protein>
    <submittedName>
        <fullName evidence="1">Uncharacterized protein</fullName>
    </submittedName>
</protein>
<keyword evidence="2" id="KW-1185">Reference proteome</keyword>
<dbReference type="Proteomes" id="UP000291084">
    <property type="component" value="Chromosome 3"/>
</dbReference>
<accession>A0A0S3RMQ6</accession>
<dbReference type="EMBL" id="AP015036">
    <property type="protein sequence ID" value="BAT81888.1"/>
    <property type="molecule type" value="Genomic_DNA"/>
</dbReference>
<evidence type="ECO:0000313" key="2">
    <source>
        <dbReference type="Proteomes" id="UP000291084"/>
    </source>
</evidence>
<proteinExistence type="predicted"/>
<sequence length="78" mass="8781">MLVSFMVSSLGGYPPCLDFLLSVSVIQLFFSKGFSCEANLPFWSLSFLADFFMCGSIPKLLLNCWTHILNLHKPPYEA</sequence>
<gene>
    <name evidence="1" type="primary">Vigan.03G179600</name>
    <name evidence="1" type="ORF">VIGAN_03179600</name>
</gene>
<reference evidence="1 2" key="1">
    <citation type="journal article" date="2015" name="Sci. Rep.">
        <title>The power of single molecule real-time sequencing technology in the de novo assembly of a eukaryotic genome.</title>
        <authorList>
            <person name="Sakai H."/>
            <person name="Naito K."/>
            <person name="Ogiso-Tanaka E."/>
            <person name="Takahashi Y."/>
            <person name="Iseki K."/>
            <person name="Muto C."/>
            <person name="Satou K."/>
            <person name="Teruya K."/>
            <person name="Shiroma A."/>
            <person name="Shimoji M."/>
            <person name="Hirano T."/>
            <person name="Itoh T."/>
            <person name="Kaga A."/>
            <person name="Tomooka N."/>
        </authorList>
    </citation>
    <scope>NUCLEOTIDE SEQUENCE [LARGE SCALE GENOMIC DNA]</scope>
    <source>
        <strain evidence="2">cv. Shumari</strain>
    </source>
</reference>
<organism evidence="1 2">
    <name type="scientific">Vigna angularis var. angularis</name>
    <dbReference type="NCBI Taxonomy" id="157739"/>
    <lineage>
        <taxon>Eukaryota</taxon>
        <taxon>Viridiplantae</taxon>
        <taxon>Streptophyta</taxon>
        <taxon>Embryophyta</taxon>
        <taxon>Tracheophyta</taxon>
        <taxon>Spermatophyta</taxon>
        <taxon>Magnoliopsida</taxon>
        <taxon>eudicotyledons</taxon>
        <taxon>Gunneridae</taxon>
        <taxon>Pentapetalae</taxon>
        <taxon>rosids</taxon>
        <taxon>fabids</taxon>
        <taxon>Fabales</taxon>
        <taxon>Fabaceae</taxon>
        <taxon>Papilionoideae</taxon>
        <taxon>50 kb inversion clade</taxon>
        <taxon>NPAAA clade</taxon>
        <taxon>indigoferoid/millettioid clade</taxon>
        <taxon>Phaseoleae</taxon>
        <taxon>Vigna</taxon>
    </lineage>
</organism>
<evidence type="ECO:0000313" key="1">
    <source>
        <dbReference type="EMBL" id="BAT81888.1"/>
    </source>
</evidence>